<keyword evidence="2" id="KW-0238">DNA-binding</keyword>
<dbReference type="InterPro" id="IPR018060">
    <property type="entry name" value="HTH_AraC"/>
</dbReference>
<evidence type="ECO:0000256" key="1">
    <source>
        <dbReference type="ARBA" id="ARBA00023015"/>
    </source>
</evidence>
<protein>
    <submittedName>
        <fullName evidence="6">AraC family transcriptional regulator</fullName>
    </submittedName>
</protein>
<dbReference type="PANTHER" id="PTHR47504">
    <property type="entry name" value="RIGHT ORIGIN-BINDING PROTEIN"/>
    <property type="match status" value="1"/>
</dbReference>
<dbReference type="InterPro" id="IPR050959">
    <property type="entry name" value="MarA-like"/>
</dbReference>
<organism evidence="6">
    <name type="scientific">Salmonella enterica subsp. enterica serovar Javiana</name>
    <dbReference type="NCBI Taxonomy" id="363569"/>
    <lineage>
        <taxon>Bacteria</taxon>
        <taxon>Pseudomonadati</taxon>
        <taxon>Pseudomonadota</taxon>
        <taxon>Gammaproteobacteria</taxon>
        <taxon>Enterobacterales</taxon>
        <taxon>Enterobacteriaceae</taxon>
        <taxon>Salmonella</taxon>
    </lineage>
</organism>
<evidence type="ECO:0000256" key="2">
    <source>
        <dbReference type="ARBA" id="ARBA00023125"/>
    </source>
</evidence>
<comment type="caution">
    <text evidence="6">The sequence shown here is derived from an EMBL/GenBank/DDBJ whole genome shotgun (WGS) entry which is preliminary data.</text>
</comment>
<proteinExistence type="predicted"/>
<keyword evidence="4" id="KW-0472">Membrane</keyword>
<reference evidence="6" key="2">
    <citation type="submission" date="2018-07" db="EMBL/GenBank/DDBJ databases">
        <authorList>
            <consortium name="NCBI Pathogen Detection Project"/>
        </authorList>
    </citation>
    <scope>NUCLEOTIDE SEQUENCE</scope>
    <source>
        <strain evidence="6">13-1023</strain>
    </source>
</reference>
<keyword evidence="4" id="KW-1133">Transmembrane helix</keyword>
<keyword evidence="4" id="KW-0812">Transmembrane</keyword>
<dbReference type="SMART" id="SM00342">
    <property type="entry name" value="HTH_ARAC"/>
    <property type="match status" value="1"/>
</dbReference>
<dbReference type="EMBL" id="DAAMJC010000027">
    <property type="protein sequence ID" value="HAC6868133.1"/>
    <property type="molecule type" value="Genomic_DNA"/>
</dbReference>
<dbReference type="SUPFAM" id="SSF46689">
    <property type="entry name" value="Homeodomain-like"/>
    <property type="match status" value="2"/>
</dbReference>
<dbReference type="Pfam" id="PF12833">
    <property type="entry name" value="HTH_18"/>
    <property type="match status" value="1"/>
</dbReference>
<keyword evidence="1" id="KW-0805">Transcription regulation</keyword>
<dbReference type="InterPro" id="IPR009057">
    <property type="entry name" value="Homeodomain-like_sf"/>
</dbReference>
<gene>
    <name evidence="6" type="ORF">G0D54_23835</name>
</gene>
<reference evidence="6" key="1">
    <citation type="journal article" date="2018" name="Genome Biol.">
        <title>SKESA: strategic k-mer extension for scrupulous assemblies.</title>
        <authorList>
            <person name="Souvorov A."/>
            <person name="Agarwala R."/>
            <person name="Lipman D.J."/>
        </authorList>
    </citation>
    <scope>NUCLEOTIDE SEQUENCE</scope>
    <source>
        <strain evidence="6">13-1023</strain>
    </source>
</reference>
<evidence type="ECO:0000259" key="5">
    <source>
        <dbReference type="PROSITE" id="PS01124"/>
    </source>
</evidence>
<dbReference type="GO" id="GO:0043565">
    <property type="term" value="F:sequence-specific DNA binding"/>
    <property type="evidence" value="ECO:0007669"/>
    <property type="project" value="InterPro"/>
</dbReference>
<accession>A0A607K6P9</accession>
<evidence type="ECO:0000256" key="4">
    <source>
        <dbReference type="SAM" id="Phobius"/>
    </source>
</evidence>
<sequence>MKADICHYIIAWVESNLTTRSGMEELESVTGYSRRTMERWFGECYGLTPAEYLYRRRMTRAAVLLRMTVLPVTEIAALFHYHSSQNFTRAFKNFTGFTPQKYRQTREWFCRQLQLPLDIKSDIFENYEVTFLPDIYIKGDSLHTTECLRPGQFNEKIKTFLLKSIISSDGNGNEIYVAAKATPPSNITSGRAENTEISIHAGIAVSSDEEWDAHIKKGRFILWSFCGELEKYLILSKMFSVMVMSNTPFACVFDYNYIHFKQGEGENIACDMYIPVTIPDDMK</sequence>
<evidence type="ECO:0000313" key="6">
    <source>
        <dbReference type="EMBL" id="HAC6868133.1"/>
    </source>
</evidence>
<dbReference type="AlphaFoldDB" id="A0A607K6P9"/>
<dbReference type="Gene3D" id="1.10.10.60">
    <property type="entry name" value="Homeodomain-like"/>
    <property type="match status" value="2"/>
</dbReference>
<dbReference type="GO" id="GO:0003700">
    <property type="term" value="F:DNA-binding transcription factor activity"/>
    <property type="evidence" value="ECO:0007669"/>
    <property type="project" value="InterPro"/>
</dbReference>
<dbReference type="PANTHER" id="PTHR47504:SF3">
    <property type="entry name" value="HTH-TYPE TRANSCRIPTIONAL REGULATOR YKGA-RELATED"/>
    <property type="match status" value="1"/>
</dbReference>
<dbReference type="PROSITE" id="PS01124">
    <property type="entry name" value="HTH_ARAC_FAMILY_2"/>
    <property type="match status" value="1"/>
</dbReference>
<feature type="domain" description="HTH araC/xylS-type" evidence="5">
    <location>
        <begin position="7"/>
        <end position="105"/>
    </location>
</feature>
<evidence type="ECO:0000256" key="3">
    <source>
        <dbReference type="ARBA" id="ARBA00023163"/>
    </source>
</evidence>
<keyword evidence="3" id="KW-0804">Transcription</keyword>
<name>A0A607K6P9_SALET</name>
<feature type="transmembrane region" description="Helical" evidence="4">
    <location>
        <begin position="63"/>
        <end position="81"/>
    </location>
</feature>